<evidence type="ECO:0000313" key="3">
    <source>
        <dbReference type="Proteomes" id="UP000231383"/>
    </source>
</evidence>
<keyword evidence="1" id="KW-1133">Transmembrane helix</keyword>
<feature type="transmembrane region" description="Helical" evidence="1">
    <location>
        <begin position="39"/>
        <end position="60"/>
    </location>
</feature>
<sequence length="111" mass="12683">MKLHRRTTQRLQSTKPLVLLILVSCLLIMIIFIPPVNILIISLGIIASTVIAYLTSSYFLSRKRQIMTTSFVFFSLTMSFLLGFELFNTLLLLSFIIVVAKLFPNKNTKIE</sequence>
<evidence type="ECO:0000313" key="2">
    <source>
        <dbReference type="EMBL" id="PJC33416.1"/>
    </source>
</evidence>
<evidence type="ECO:0000256" key="1">
    <source>
        <dbReference type="SAM" id="Phobius"/>
    </source>
</evidence>
<protein>
    <submittedName>
        <fullName evidence="2">Uncharacterized protein</fullName>
    </submittedName>
</protein>
<organism evidence="2 3">
    <name type="scientific">Candidatus Roizmanbacteria bacterium CG_4_9_14_0_2_um_filter_39_13</name>
    <dbReference type="NCBI Taxonomy" id="1974839"/>
    <lineage>
        <taxon>Bacteria</taxon>
        <taxon>Candidatus Roizmaniibacteriota</taxon>
    </lineage>
</organism>
<reference evidence="3" key="1">
    <citation type="submission" date="2017-09" db="EMBL/GenBank/DDBJ databases">
        <title>Depth-based differentiation of microbial function through sediment-hosted aquifers and enrichment of novel symbionts in the deep terrestrial subsurface.</title>
        <authorList>
            <person name="Probst A.J."/>
            <person name="Ladd B."/>
            <person name="Jarett J.K."/>
            <person name="Geller-Mcgrath D.E."/>
            <person name="Sieber C.M.K."/>
            <person name="Emerson J.B."/>
            <person name="Anantharaman K."/>
            <person name="Thomas B.C."/>
            <person name="Malmstrom R."/>
            <person name="Stieglmeier M."/>
            <person name="Klingl A."/>
            <person name="Woyke T."/>
            <person name="Ryan C.M."/>
            <person name="Banfield J.F."/>
        </authorList>
    </citation>
    <scope>NUCLEOTIDE SEQUENCE [LARGE SCALE GENOMIC DNA]</scope>
</reference>
<name>A0A2M8F2A6_9BACT</name>
<dbReference type="Proteomes" id="UP000231383">
    <property type="component" value="Unassembled WGS sequence"/>
</dbReference>
<keyword evidence="1" id="KW-0472">Membrane</keyword>
<proteinExistence type="predicted"/>
<comment type="caution">
    <text evidence="2">The sequence shown here is derived from an EMBL/GenBank/DDBJ whole genome shotgun (WGS) entry which is preliminary data.</text>
</comment>
<gene>
    <name evidence="2" type="ORF">CO051_01470</name>
</gene>
<accession>A0A2M8F2A6</accession>
<dbReference type="AlphaFoldDB" id="A0A2M8F2A6"/>
<keyword evidence="1" id="KW-0812">Transmembrane</keyword>
<feature type="transmembrane region" description="Helical" evidence="1">
    <location>
        <begin position="72"/>
        <end position="100"/>
    </location>
</feature>
<feature type="transmembrane region" description="Helical" evidence="1">
    <location>
        <begin position="16"/>
        <end position="33"/>
    </location>
</feature>
<dbReference type="EMBL" id="PFSC01000041">
    <property type="protein sequence ID" value="PJC33416.1"/>
    <property type="molecule type" value="Genomic_DNA"/>
</dbReference>